<gene>
    <name evidence="1" type="ORF">RE6C_03542</name>
</gene>
<evidence type="ECO:0000313" key="2">
    <source>
        <dbReference type="Proteomes" id="UP000011529"/>
    </source>
</evidence>
<dbReference type="EMBL" id="ANMO01000163">
    <property type="protein sequence ID" value="EMB15723.1"/>
    <property type="molecule type" value="Genomic_DNA"/>
</dbReference>
<reference evidence="1" key="1">
    <citation type="submission" date="2012-11" db="EMBL/GenBank/DDBJ databases">
        <title>Permanent draft genomes of Rhodopirellula europaea strain SH398 and 6C.</title>
        <authorList>
            <person name="Richter M."/>
            <person name="Richter-Heitmann T."/>
            <person name="Frank C."/>
            <person name="Harder J."/>
            <person name="Glockner F.O."/>
        </authorList>
    </citation>
    <scope>NUCLEOTIDE SEQUENCE</scope>
    <source>
        <strain evidence="1">6C</strain>
    </source>
</reference>
<keyword evidence="2" id="KW-1185">Reference proteome</keyword>
<proteinExistence type="predicted"/>
<reference evidence="1" key="2">
    <citation type="journal article" date="2013" name="Mar. Genomics">
        <title>Expression of sulfatases in Rhodopirellula baltica and the diversity of sulfatases in the genus Rhodopirellula.</title>
        <authorList>
            <person name="Wegner C.E."/>
            <person name="Richter-Heitmann T."/>
            <person name="Klindworth A."/>
            <person name="Klockow C."/>
            <person name="Richter M."/>
            <person name="Achstetter T."/>
            <person name="Glockner F.O."/>
            <person name="Harder J."/>
        </authorList>
    </citation>
    <scope>NUCLEOTIDE SEQUENCE [LARGE SCALE GENOMIC DNA]</scope>
    <source>
        <strain evidence="1">6C</strain>
    </source>
</reference>
<sequence>MVLVWIVSESERCLLVFVRDGFCLALVNATNGVCLRMCGKNATPAWFKSCFEGLG</sequence>
<evidence type="ECO:0000313" key="1">
    <source>
        <dbReference type="EMBL" id="EMB15723.1"/>
    </source>
</evidence>
<name>M2B1R6_9BACT</name>
<protein>
    <submittedName>
        <fullName evidence="1">Uncharacterized protein</fullName>
    </submittedName>
</protein>
<dbReference type="Proteomes" id="UP000011529">
    <property type="component" value="Unassembled WGS sequence"/>
</dbReference>
<organism evidence="1 2">
    <name type="scientific">Rhodopirellula europaea 6C</name>
    <dbReference type="NCBI Taxonomy" id="1263867"/>
    <lineage>
        <taxon>Bacteria</taxon>
        <taxon>Pseudomonadati</taxon>
        <taxon>Planctomycetota</taxon>
        <taxon>Planctomycetia</taxon>
        <taxon>Pirellulales</taxon>
        <taxon>Pirellulaceae</taxon>
        <taxon>Rhodopirellula</taxon>
    </lineage>
</organism>
<accession>M2B1R6</accession>
<dbReference type="AlphaFoldDB" id="M2B1R6"/>
<comment type="caution">
    <text evidence="1">The sequence shown here is derived from an EMBL/GenBank/DDBJ whole genome shotgun (WGS) entry which is preliminary data.</text>
</comment>